<keyword evidence="5 12" id="KW-0812">Transmembrane</keyword>
<evidence type="ECO:0000256" key="10">
    <source>
        <dbReference type="ARBA" id="ARBA00023201"/>
    </source>
</evidence>
<evidence type="ECO:0000256" key="4">
    <source>
        <dbReference type="ARBA" id="ARBA00022461"/>
    </source>
</evidence>
<keyword evidence="3 12" id="KW-0813">Transport</keyword>
<keyword evidence="14" id="KW-1185">Reference proteome</keyword>
<evidence type="ECO:0000256" key="2">
    <source>
        <dbReference type="ARBA" id="ARBA00007193"/>
    </source>
</evidence>
<evidence type="ECO:0000256" key="3">
    <source>
        <dbReference type="ARBA" id="ARBA00022448"/>
    </source>
</evidence>
<comment type="similarity">
    <text evidence="2 12">Belongs to the amiloride-sensitive sodium channel (TC 1.A.6) family.</text>
</comment>
<evidence type="ECO:0000313" key="14">
    <source>
        <dbReference type="Proteomes" id="UP001152888"/>
    </source>
</evidence>
<keyword evidence="9" id="KW-0472">Membrane</keyword>
<evidence type="ECO:0000256" key="9">
    <source>
        <dbReference type="ARBA" id="ARBA00023136"/>
    </source>
</evidence>
<evidence type="ECO:0000313" key="13">
    <source>
        <dbReference type="EMBL" id="CAH1972362.1"/>
    </source>
</evidence>
<keyword evidence="10 12" id="KW-0739">Sodium transport</keyword>
<comment type="subcellular location">
    <subcellularLocation>
        <location evidence="1">Membrane</location>
        <topology evidence="1">Multi-pass membrane protein</topology>
    </subcellularLocation>
</comment>
<keyword evidence="7" id="KW-0915">Sodium</keyword>
<keyword evidence="4 12" id="KW-0894">Sodium channel</keyword>
<organism evidence="13 14">
    <name type="scientific">Acanthoscelides obtectus</name>
    <name type="common">Bean weevil</name>
    <name type="synonym">Bruchus obtectus</name>
    <dbReference type="NCBI Taxonomy" id="200917"/>
    <lineage>
        <taxon>Eukaryota</taxon>
        <taxon>Metazoa</taxon>
        <taxon>Ecdysozoa</taxon>
        <taxon>Arthropoda</taxon>
        <taxon>Hexapoda</taxon>
        <taxon>Insecta</taxon>
        <taxon>Pterygota</taxon>
        <taxon>Neoptera</taxon>
        <taxon>Endopterygota</taxon>
        <taxon>Coleoptera</taxon>
        <taxon>Polyphaga</taxon>
        <taxon>Cucujiformia</taxon>
        <taxon>Chrysomeloidea</taxon>
        <taxon>Chrysomelidae</taxon>
        <taxon>Bruchinae</taxon>
        <taxon>Bruchini</taxon>
        <taxon>Acanthoscelides</taxon>
    </lineage>
</organism>
<keyword evidence="8 12" id="KW-0406">Ion transport</keyword>
<evidence type="ECO:0000256" key="8">
    <source>
        <dbReference type="ARBA" id="ARBA00023065"/>
    </source>
</evidence>
<reference evidence="13" key="1">
    <citation type="submission" date="2022-03" db="EMBL/GenBank/DDBJ databases">
        <authorList>
            <person name="Sayadi A."/>
        </authorList>
    </citation>
    <scope>NUCLEOTIDE SEQUENCE</scope>
</reference>
<gene>
    <name evidence="13" type="ORF">ACAOBT_LOCUS9963</name>
</gene>
<evidence type="ECO:0000256" key="7">
    <source>
        <dbReference type="ARBA" id="ARBA00023053"/>
    </source>
</evidence>
<comment type="caution">
    <text evidence="13">The sequence shown here is derived from an EMBL/GenBank/DDBJ whole genome shotgun (WGS) entry which is preliminary data.</text>
</comment>
<dbReference type="GO" id="GO:0005272">
    <property type="term" value="F:sodium channel activity"/>
    <property type="evidence" value="ECO:0007669"/>
    <property type="project" value="UniProtKB-KW"/>
</dbReference>
<name>A0A9P0P906_ACAOB</name>
<evidence type="ECO:0000256" key="5">
    <source>
        <dbReference type="ARBA" id="ARBA00022692"/>
    </source>
</evidence>
<keyword evidence="6" id="KW-1133">Transmembrane helix</keyword>
<evidence type="ECO:0000256" key="6">
    <source>
        <dbReference type="ARBA" id="ARBA00022989"/>
    </source>
</evidence>
<evidence type="ECO:0000256" key="12">
    <source>
        <dbReference type="RuleBase" id="RU000679"/>
    </source>
</evidence>
<dbReference type="InterPro" id="IPR001873">
    <property type="entry name" value="ENaC"/>
</dbReference>
<sequence>MIRTSHKVRKYHPDTRECYFSNEKYLRYFKQYTPSNCRLECSTNLTEHLHQDLRIWIFQYIFVFKNRRM</sequence>
<evidence type="ECO:0000256" key="1">
    <source>
        <dbReference type="ARBA" id="ARBA00004141"/>
    </source>
</evidence>
<dbReference type="OrthoDB" id="5953030at2759"/>
<proteinExistence type="inferred from homology"/>
<keyword evidence="11 12" id="KW-0407">Ion channel</keyword>
<evidence type="ECO:0000256" key="11">
    <source>
        <dbReference type="ARBA" id="ARBA00023303"/>
    </source>
</evidence>
<dbReference type="Proteomes" id="UP001152888">
    <property type="component" value="Unassembled WGS sequence"/>
</dbReference>
<dbReference type="GO" id="GO:0016020">
    <property type="term" value="C:membrane"/>
    <property type="evidence" value="ECO:0007669"/>
    <property type="project" value="UniProtKB-SubCell"/>
</dbReference>
<dbReference type="Pfam" id="PF00858">
    <property type="entry name" value="ASC"/>
    <property type="match status" value="1"/>
</dbReference>
<accession>A0A9P0P906</accession>
<protein>
    <submittedName>
        <fullName evidence="13">Uncharacterized protein</fullName>
    </submittedName>
</protein>
<dbReference type="AlphaFoldDB" id="A0A9P0P906"/>
<dbReference type="EMBL" id="CAKOFQ010006798">
    <property type="protein sequence ID" value="CAH1972362.1"/>
    <property type="molecule type" value="Genomic_DNA"/>
</dbReference>